<evidence type="ECO:0000313" key="3">
    <source>
        <dbReference type="EMBL" id="AHE54943.1"/>
    </source>
</evidence>
<protein>
    <recommendedName>
        <fullName evidence="5">Major facilitator superfamily (MFS) profile domain-containing protein</fullName>
    </recommendedName>
</protein>
<feature type="transmembrane region" description="Helical" evidence="2">
    <location>
        <begin position="347"/>
        <end position="368"/>
    </location>
</feature>
<evidence type="ECO:0000313" key="4">
    <source>
        <dbReference type="Proteomes" id="UP000018851"/>
    </source>
</evidence>
<dbReference type="InterPro" id="IPR039672">
    <property type="entry name" value="MFS_2"/>
</dbReference>
<dbReference type="EMBL" id="CP006644">
    <property type="protein sequence ID" value="AHE54943.1"/>
    <property type="molecule type" value="Genomic_DNA"/>
</dbReference>
<comment type="similarity">
    <text evidence="1">Belongs to the sodium:galactoside symporter (TC 2.A.2) family.</text>
</comment>
<name>W0AF74_9SPHN</name>
<gene>
    <name evidence="3" type="ORF">NX02_16320</name>
</gene>
<feature type="transmembrane region" description="Helical" evidence="2">
    <location>
        <begin position="127"/>
        <end position="149"/>
    </location>
</feature>
<dbReference type="PANTHER" id="PTHR11328">
    <property type="entry name" value="MAJOR FACILITATOR SUPERFAMILY DOMAIN-CONTAINING PROTEIN"/>
    <property type="match status" value="1"/>
</dbReference>
<dbReference type="PANTHER" id="PTHR11328:SF24">
    <property type="entry name" value="MAJOR FACILITATOR SUPERFAMILY (MFS) PROFILE DOMAIN-CONTAINING PROTEIN"/>
    <property type="match status" value="1"/>
</dbReference>
<reference evidence="3 4" key="1">
    <citation type="submission" date="2013-07" db="EMBL/GenBank/DDBJ databases">
        <title>Completed genome of Sphingomonas sanxanigenens NX02.</title>
        <authorList>
            <person name="Ma T."/>
            <person name="Huang H."/>
            <person name="Wu M."/>
            <person name="Li X."/>
            <person name="Li G."/>
        </authorList>
    </citation>
    <scope>NUCLEOTIDE SEQUENCE [LARGE SCALE GENOMIC DNA]</scope>
    <source>
        <strain evidence="3 4">NX02</strain>
    </source>
</reference>
<dbReference type="SUPFAM" id="SSF103473">
    <property type="entry name" value="MFS general substrate transporter"/>
    <property type="match status" value="1"/>
</dbReference>
<dbReference type="OrthoDB" id="9764596at2"/>
<evidence type="ECO:0000256" key="2">
    <source>
        <dbReference type="SAM" id="Phobius"/>
    </source>
</evidence>
<dbReference type="GO" id="GO:0008643">
    <property type="term" value="P:carbohydrate transport"/>
    <property type="evidence" value="ECO:0007669"/>
    <property type="project" value="InterPro"/>
</dbReference>
<dbReference type="eggNOG" id="COG2211">
    <property type="taxonomic scope" value="Bacteria"/>
</dbReference>
<feature type="transmembrane region" description="Helical" evidence="2">
    <location>
        <begin position="182"/>
        <end position="203"/>
    </location>
</feature>
<accession>W0AF74</accession>
<feature type="transmembrane region" description="Helical" evidence="2">
    <location>
        <begin position="30"/>
        <end position="50"/>
    </location>
</feature>
<dbReference type="GO" id="GO:0005886">
    <property type="term" value="C:plasma membrane"/>
    <property type="evidence" value="ECO:0007669"/>
    <property type="project" value="TreeGrafter"/>
</dbReference>
<organism evidence="3 4">
    <name type="scientific">Sphingomonas sanxanigenens DSM 19645 = NX02</name>
    <dbReference type="NCBI Taxonomy" id="1123269"/>
    <lineage>
        <taxon>Bacteria</taxon>
        <taxon>Pseudomonadati</taxon>
        <taxon>Pseudomonadota</taxon>
        <taxon>Alphaproteobacteria</taxon>
        <taxon>Sphingomonadales</taxon>
        <taxon>Sphingomonadaceae</taxon>
        <taxon>Sphingomonas</taxon>
    </lineage>
</organism>
<dbReference type="Gene3D" id="1.20.1250.20">
    <property type="entry name" value="MFS general substrate transporter like domains"/>
    <property type="match status" value="1"/>
</dbReference>
<sequence>MAARLFDSLVDPLIGWASDRFPTRYGHRRPWLAAGTPLIVIGALGSFFIWPWTGPATLIAACLLLHLGYMMMVTPHGGWALELGRDAAERLRIIGAKTWFAVAGGIAILLLPALLERMLGIGREGQVAALGLTLILFAPFSMAMVLRFVAEPVIADDRRAELGNPLRLFWQILRTRALHPVLLLYLFAGLSDSAMFATFLLFIERGLALEGWASSLLLAQSAVPLLTLPLWGKLAGRIGHRRLLALGYGWQVAVMPLALLLPAGHVAPAILFLIARSLFMGVDYLLLRTMVSEITRAAALTGLRQGASCYSVSNITLKLAMGLGAWAALAAIGGTSATGAAAEANLWAIRLAYALPPVLCGLAALVVLGHGRRRAASVAPARAVAAA</sequence>
<dbReference type="GO" id="GO:0015293">
    <property type="term" value="F:symporter activity"/>
    <property type="evidence" value="ECO:0007669"/>
    <property type="project" value="InterPro"/>
</dbReference>
<feature type="transmembrane region" description="Helical" evidence="2">
    <location>
        <begin position="319"/>
        <end position="341"/>
    </location>
</feature>
<dbReference type="HOGENOM" id="CLU_027408_8_0_5"/>
<dbReference type="STRING" id="1123269.NX02_16320"/>
<keyword evidence="4" id="KW-1185">Reference proteome</keyword>
<feature type="transmembrane region" description="Helical" evidence="2">
    <location>
        <begin position="243"/>
        <end position="263"/>
    </location>
</feature>
<evidence type="ECO:0000256" key="1">
    <source>
        <dbReference type="ARBA" id="ARBA00009617"/>
    </source>
</evidence>
<dbReference type="PATRIC" id="fig|1123269.5.peg.3195"/>
<keyword evidence="2" id="KW-0812">Transmembrane</keyword>
<evidence type="ECO:0008006" key="5">
    <source>
        <dbReference type="Google" id="ProtNLM"/>
    </source>
</evidence>
<dbReference type="AlphaFoldDB" id="W0AF74"/>
<keyword evidence="2" id="KW-0472">Membrane</keyword>
<dbReference type="KEGG" id="ssan:NX02_16320"/>
<keyword evidence="2" id="KW-1133">Transmembrane helix</keyword>
<feature type="transmembrane region" description="Helical" evidence="2">
    <location>
        <begin position="94"/>
        <end position="115"/>
    </location>
</feature>
<dbReference type="Pfam" id="PF13347">
    <property type="entry name" value="MFS_2"/>
    <property type="match status" value="1"/>
</dbReference>
<dbReference type="InterPro" id="IPR036259">
    <property type="entry name" value="MFS_trans_sf"/>
</dbReference>
<dbReference type="Proteomes" id="UP000018851">
    <property type="component" value="Chromosome"/>
</dbReference>
<proteinExistence type="inferred from homology"/>
<feature type="transmembrane region" description="Helical" evidence="2">
    <location>
        <begin position="56"/>
        <end position="73"/>
    </location>
</feature>